<feature type="non-terminal residue" evidence="1">
    <location>
        <position position="1"/>
    </location>
</feature>
<dbReference type="EMBL" id="BKCJ010395339">
    <property type="protein sequence ID" value="GFA26732.1"/>
    <property type="molecule type" value="Genomic_DNA"/>
</dbReference>
<sequence length="98" mass="10313">PIRVLIDRPIGLEGCDTWDGGKVTWGGRLGVYGTVPVGGRAQEKLGKGQIAQSKEAGIQLQAEEYDLMAAAADLDEIKEVNANSILMANLQQASTSGT</sequence>
<comment type="caution">
    <text evidence="1">The sequence shown here is derived from an EMBL/GenBank/DDBJ whole genome shotgun (WGS) entry which is preliminary data.</text>
</comment>
<accession>A0A699JBY3</accession>
<protein>
    <submittedName>
        <fullName evidence="1">Ribonuclease H-like domain-containing protein</fullName>
    </submittedName>
</protein>
<reference evidence="1" key="1">
    <citation type="journal article" date="2019" name="Sci. Rep.">
        <title>Draft genome of Tanacetum cinerariifolium, the natural source of mosquito coil.</title>
        <authorList>
            <person name="Yamashiro T."/>
            <person name="Shiraishi A."/>
            <person name="Satake H."/>
            <person name="Nakayama K."/>
        </authorList>
    </citation>
    <scope>NUCLEOTIDE SEQUENCE</scope>
</reference>
<evidence type="ECO:0000313" key="1">
    <source>
        <dbReference type="EMBL" id="GFA26732.1"/>
    </source>
</evidence>
<gene>
    <name evidence="1" type="ORF">Tci_598704</name>
</gene>
<name>A0A699JBY3_TANCI</name>
<proteinExistence type="predicted"/>
<dbReference type="AlphaFoldDB" id="A0A699JBY3"/>
<organism evidence="1">
    <name type="scientific">Tanacetum cinerariifolium</name>
    <name type="common">Dalmatian daisy</name>
    <name type="synonym">Chrysanthemum cinerariifolium</name>
    <dbReference type="NCBI Taxonomy" id="118510"/>
    <lineage>
        <taxon>Eukaryota</taxon>
        <taxon>Viridiplantae</taxon>
        <taxon>Streptophyta</taxon>
        <taxon>Embryophyta</taxon>
        <taxon>Tracheophyta</taxon>
        <taxon>Spermatophyta</taxon>
        <taxon>Magnoliopsida</taxon>
        <taxon>eudicotyledons</taxon>
        <taxon>Gunneridae</taxon>
        <taxon>Pentapetalae</taxon>
        <taxon>asterids</taxon>
        <taxon>campanulids</taxon>
        <taxon>Asterales</taxon>
        <taxon>Asteraceae</taxon>
        <taxon>Asteroideae</taxon>
        <taxon>Anthemideae</taxon>
        <taxon>Anthemidinae</taxon>
        <taxon>Tanacetum</taxon>
    </lineage>
</organism>